<gene>
    <name evidence="1" type="ORF">GCM10023186_44120</name>
</gene>
<sequence>MRKLAFMALATGILWGASCQKNDINPDAPTAARSAEVVNCTPDVIRFNNIVPGTRLTSATSDGGLTAAVSSYNPHYPDTANAAVVFRSSPTLSSAEDDDLGSPNVAYGGIGVGAGGGPGAYANTEALGNILVLHNFAGYPNPDPSNPLVNEPNDDDFNATEAPGRMGFEFSTPITATSITIIDNEFTYNNELEYGYVRLYASKGGAQIGMTYSFADAGPNGVNVLSLGNTPGVRYIEVTIGGSVGIDNLSFCRPMGMGCTRTQGYWKNHGPSPSGNNANMWPASATPMMLGSVSYTAAQLQQIFNSPVKGNGLVSLAHQLIAAKLNIAAGANGSAIAADIAAADAIMNGYSLKGNPDNYPSVPTSTTSALTSRLDMFNNGRLPGGPAHCN</sequence>
<comment type="caution">
    <text evidence="1">The sequence shown here is derived from an EMBL/GenBank/DDBJ whole genome shotgun (WGS) entry which is preliminary data.</text>
</comment>
<keyword evidence="2" id="KW-1185">Reference proteome</keyword>
<evidence type="ECO:0000313" key="1">
    <source>
        <dbReference type="EMBL" id="GAA4393002.1"/>
    </source>
</evidence>
<name>A0ABP8JM14_9BACT</name>
<dbReference type="RefSeq" id="WP_345227816.1">
    <property type="nucleotide sequence ID" value="NZ_BAABHA010000015.1"/>
</dbReference>
<dbReference type="PROSITE" id="PS51257">
    <property type="entry name" value="PROKAR_LIPOPROTEIN"/>
    <property type="match status" value="1"/>
</dbReference>
<organism evidence="1 2">
    <name type="scientific">Hymenobacter koreensis</name>
    <dbReference type="NCBI Taxonomy" id="1084523"/>
    <lineage>
        <taxon>Bacteria</taxon>
        <taxon>Pseudomonadati</taxon>
        <taxon>Bacteroidota</taxon>
        <taxon>Cytophagia</taxon>
        <taxon>Cytophagales</taxon>
        <taxon>Hymenobacteraceae</taxon>
        <taxon>Hymenobacter</taxon>
    </lineage>
</organism>
<dbReference type="Proteomes" id="UP001500454">
    <property type="component" value="Unassembled WGS sequence"/>
</dbReference>
<evidence type="ECO:0000313" key="2">
    <source>
        <dbReference type="Proteomes" id="UP001500454"/>
    </source>
</evidence>
<protein>
    <recommendedName>
        <fullName evidence="3">Lipoprotein</fullName>
    </recommendedName>
</protein>
<evidence type="ECO:0008006" key="3">
    <source>
        <dbReference type="Google" id="ProtNLM"/>
    </source>
</evidence>
<reference evidence="2" key="1">
    <citation type="journal article" date="2019" name="Int. J. Syst. Evol. Microbiol.">
        <title>The Global Catalogue of Microorganisms (GCM) 10K type strain sequencing project: providing services to taxonomists for standard genome sequencing and annotation.</title>
        <authorList>
            <consortium name="The Broad Institute Genomics Platform"/>
            <consortium name="The Broad Institute Genome Sequencing Center for Infectious Disease"/>
            <person name="Wu L."/>
            <person name="Ma J."/>
        </authorList>
    </citation>
    <scope>NUCLEOTIDE SEQUENCE [LARGE SCALE GENOMIC DNA]</scope>
    <source>
        <strain evidence="2">JCM 17924</strain>
    </source>
</reference>
<accession>A0ABP8JM14</accession>
<dbReference type="EMBL" id="BAABHA010000015">
    <property type="protein sequence ID" value="GAA4393002.1"/>
    <property type="molecule type" value="Genomic_DNA"/>
</dbReference>
<proteinExistence type="predicted"/>